<keyword evidence="3" id="KW-0217">Developmental protein</keyword>
<dbReference type="GO" id="GO:0005634">
    <property type="term" value="C:nucleus"/>
    <property type="evidence" value="ECO:0007669"/>
    <property type="project" value="UniProtKB-SubCell"/>
</dbReference>
<accession>A0AAX7U6N1</accession>
<evidence type="ECO:0000259" key="13">
    <source>
        <dbReference type="PROSITE" id="PS50888"/>
    </source>
</evidence>
<dbReference type="PROSITE" id="PS50888">
    <property type="entry name" value="BHLH"/>
    <property type="match status" value="1"/>
</dbReference>
<dbReference type="GO" id="GO:0048743">
    <property type="term" value="P:positive regulation of skeletal muscle fiber development"/>
    <property type="evidence" value="ECO:0007669"/>
    <property type="project" value="TreeGrafter"/>
</dbReference>
<dbReference type="Pfam" id="PF01586">
    <property type="entry name" value="Basic"/>
    <property type="match status" value="1"/>
</dbReference>
<evidence type="ECO:0000313" key="15">
    <source>
        <dbReference type="Proteomes" id="UP000265100"/>
    </source>
</evidence>
<evidence type="ECO:0000256" key="1">
    <source>
        <dbReference type="ARBA" id="ARBA00004123"/>
    </source>
</evidence>
<keyword evidence="6" id="KW-0805">Transcription regulation</keyword>
<proteinExistence type="predicted"/>
<dbReference type="PANTHER" id="PTHR11534">
    <property type="entry name" value="MYOGENIC FACTOR"/>
    <property type="match status" value="1"/>
</dbReference>
<dbReference type="FunFam" id="4.10.280.10:FF:000005">
    <property type="entry name" value="Myogenic factor"/>
    <property type="match status" value="1"/>
</dbReference>
<evidence type="ECO:0000256" key="12">
    <source>
        <dbReference type="SAM" id="MobiDB-lite"/>
    </source>
</evidence>
<dbReference type="InterPro" id="IPR036638">
    <property type="entry name" value="HLH_DNA-bd_sf"/>
</dbReference>
<dbReference type="Gene3D" id="4.10.280.10">
    <property type="entry name" value="Helix-loop-helix DNA-binding domain"/>
    <property type="match status" value="1"/>
</dbReference>
<reference evidence="15" key="2">
    <citation type="submission" date="2023-03" db="EMBL/GenBank/DDBJ databases">
        <authorList>
            <consortium name="Wellcome Sanger Institute Data Sharing"/>
        </authorList>
    </citation>
    <scope>NUCLEOTIDE SEQUENCE [LARGE SCALE GENOMIC DNA]</scope>
</reference>
<evidence type="ECO:0000256" key="8">
    <source>
        <dbReference type="ARBA" id="ARBA00023159"/>
    </source>
</evidence>
<dbReference type="InterPro" id="IPR011598">
    <property type="entry name" value="bHLH_dom"/>
</dbReference>
<dbReference type="SUPFAM" id="SSF47459">
    <property type="entry name" value="HLH, helix-loop-helix DNA-binding domain"/>
    <property type="match status" value="1"/>
</dbReference>
<dbReference type="GeneTree" id="ENSGT00950000182959"/>
<name>A0AAX7U6N1_ASTCA</name>
<evidence type="ECO:0000256" key="10">
    <source>
        <dbReference type="ARBA" id="ARBA00023242"/>
    </source>
</evidence>
<keyword evidence="8" id="KW-0010">Activator</keyword>
<evidence type="ECO:0000256" key="6">
    <source>
        <dbReference type="ARBA" id="ARBA00023015"/>
    </source>
</evidence>
<comment type="subunit">
    <text evidence="2">Efficient DNA binding requires dimerization with another bHLH protein.</text>
</comment>
<keyword evidence="7" id="KW-0238">DNA-binding</keyword>
<dbReference type="Proteomes" id="UP000265100">
    <property type="component" value="Chromosome 5"/>
</dbReference>
<evidence type="ECO:0000256" key="5">
    <source>
        <dbReference type="ARBA" id="ARBA00022782"/>
    </source>
</evidence>
<sequence length="282" mass="31031">MELFETNPYFFPDQRFYEGGDSYFPSRLPGAYDQAGYQDRNSMMGLCGNLSGGVGVGVTGTEDKASPSSMSPHSEPHCPGQCLPWACKLCKRKTVTMDRRRAATLREKRRLKKVNEAFDALKRSTLMNPNQRLPKVEILRSAIQYIERLQALVSSLNQQDTETGQQGLLYRPSPTQPRVSSSSEPSSGSTCCSSPEWSSTPEQCTQSYSSEGKHSSLSPIKLGRLGSTFTGTQCVTGSFCRSPERCRLSRAGEHAGLDLHCGQHLCSRWTCGLSCGHSQIDP</sequence>
<keyword evidence="15" id="KW-1185">Reference proteome</keyword>
<dbReference type="SMART" id="SM00520">
    <property type="entry name" value="BASIC"/>
    <property type="match status" value="1"/>
</dbReference>
<reference evidence="14 15" key="1">
    <citation type="submission" date="2018-05" db="EMBL/GenBank/DDBJ databases">
        <authorList>
            <person name="Datahose"/>
        </authorList>
    </citation>
    <scope>NUCLEOTIDE SEQUENCE</scope>
</reference>
<dbReference type="GO" id="GO:0000981">
    <property type="term" value="F:DNA-binding transcription factor activity, RNA polymerase II-specific"/>
    <property type="evidence" value="ECO:0007669"/>
    <property type="project" value="TreeGrafter"/>
</dbReference>
<keyword evidence="5" id="KW-0221">Differentiation</keyword>
<comment type="subcellular location">
    <subcellularLocation>
        <location evidence="1">Nucleus</location>
    </subcellularLocation>
</comment>
<evidence type="ECO:0000256" key="11">
    <source>
        <dbReference type="ARBA" id="ARBA00040904"/>
    </source>
</evidence>
<dbReference type="PANTHER" id="PTHR11534:SF5">
    <property type="entry name" value="MYOGENIN"/>
    <property type="match status" value="1"/>
</dbReference>
<evidence type="ECO:0000256" key="4">
    <source>
        <dbReference type="ARBA" id="ARBA00022541"/>
    </source>
</evidence>
<keyword evidence="9" id="KW-0804">Transcription</keyword>
<dbReference type="SMART" id="SM00353">
    <property type="entry name" value="HLH"/>
    <property type="match status" value="1"/>
</dbReference>
<keyword evidence="4" id="KW-0517">Myogenesis</keyword>
<dbReference type="GO" id="GO:0045663">
    <property type="term" value="P:positive regulation of myoblast differentiation"/>
    <property type="evidence" value="ECO:0007669"/>
    <property type="project" value="TreeGrafter"/>
</dbReference>
<evidence type="ECO:0000313" key="14">
    <source>
        <dbReference type="Ensembl" id="ENSACLP00000061076.1"/>
    </source>
</evidence>
<evidence type="ECO:0000256" key="9">
    <source>
        <dbReference type="ARBA" id="ARBA00023163"/>
    </source>
</evidence>
<evidence type="ECO:0000256" key="2">
    <source>
        <dbReference type="ARBA" id="ARBA00011571"/>
    </source>
</evidence>
<evidence type="ECO:0000256" key="3">
    <source>
        <dbReference type="ARBA" id="ARBA00022473"/>
    </source>
</evidence>
<dbReference type="GO" id="GO:0035914">
    <property type="term" value="P:skeletal muscle cell differentiation"/>
    <property type="evidence" value="ECO:0007669"/>
    <property type="project" value="TreeGrafter"/>
</dbReference>
<reference evidence="14" key="3">
    <citation type="submission" date="2025-08" db="UniProtKB">
        <authorList>
            <consortium name="Ensembl"/>
        </authorList>
    </citation>
    <scope>IDENTIFICATION</scope>
</reference>
<keyword evidence="10" id="KW-0539">Nucleus</keyword>
<gene>
    <name evidence="14" type="primary">MYOG</name>
</gene>
<reference evidence="14" key="4">
    <citation type="submission" date="2025-09" db="UniProtKB">
        <authorList>
            <consortium name="Ensembl"/>
        </authorList>
    </citation>
    <scope>IDENTIFICATION</scope>
</reference>
<dbReference type="Pfam" id="PF00010">
    <property type="entry name" value="HLH"/>
    <property type="match status" value="1"/>
</dbReference>
<dbReference type="GO" id="GO:0046983">
    <property type="term" value="F:protein dimerization activity"/>
    <property type="evidence" value="ECO:0007669"/>
    <property type="project" value="InterPro"/>
</dbReference>
<feature type="region of interest" description="Disordered" evidence="12">
    <location>
        <begin position="157"/>
        <end position="198"/>
    </location>
</feature>
<organism evidence="14 15">
    <name type="scientific">Astatotilapia calliptera</name>
    <name type="common">Eastern happy</name>
    <name type="synonym">Chromis callipterus</name>
    <dbReference type="NCBI Taxonomy" id="8154"/>
    <lineage>
        <taxon>Eukaryota</taxon>
        <taxon>Metazoa</taxon>
        <taxon>Chordata</taxon>
        <taxon>Craniata</taxon>
        <taxon>Vertebrata</taxon>
        <taxon>Euteleostomi</taxon>
        <taxon>Actinopterygii</taxon>
        <taxon>Neopterygii</taxon>
        <taxon>Teleostei</taxon>
        <taxon>Neoteleostei</taxon>
        <taxon>Acanthomorphata</taxon>
        <taxon>Ovalentaria</taxon>
        <taxon>Cichlomorphae</taxon>
        <taxon>Cichliformes</taxon>
        <taxon>Cichlidae</taxon>
        <taxon>African cichlids</taxon>
        <taxon>Pseudocrenilabrinae</taxon>
        <taxon>Haplochromini</taxon>
        <taxon>Astatotilapia</taxon>
    </lineage>
</organism>
<feature type="domain" description="BHLH" evidence="13">
    <location>
        <begin position="98"/>
        <end position="149"/>
    </location>
</feature>
<dbReference type="GO" id="GO:0000978">
    <property type="term" value="F:RNA polymerase II cis-regulatory region sequence-specific DNA binding"/>
    <property type="evidence" value="ECO:0007669"/>
    <property type="project" value="TreeGrafter"/>
</dbReference>
<feature type="compositionally biased region" description="Low complexity" evidence="12">
    <location>
        <begin position="180"/>
        <end position="198"/>
    </location>
</feature>
<dbReference type="Ensembl" id="ENSACLT00000063775.1">
    <property type="protein sequence ID" value="ENSACLP00000061076.1"/>
    <property type="gene ID" value="ENSACLG00000006387.2"/>
</dbReference>
<dbReference type="InterPro" id="IPR039704">
    <property type="entry name" value="Myogenic_factor"/>
</dbReference>
<dbReference type="AlphaFoldDB" id="A0AAX7U6N1"/>
<dbReference type="GO" id="GO:0045944">
    <property type="term" value="P:positive regulation of transcription by RNA polymerase II"/>
    <property type="evidence" value="ECO:0007669"/>
    <property type="project" value="TreeGrafter"/>
</dbReference>
<evidence type="ECO:0000256" key="7">
    <source>
        <dbReference type="ARBA" id="ARBA00023125"/>
    </source>
</evidence>
<protein>
    <recommendedName>
        <fullName evidence="11">Myogenin</fullName>
    </recommendedName>
</protein>
<dbReference type="InterPro" id="IPR002546">
    <property type="entry name" value="MyoD_N"/>
</dbReference>
<dbReference type="CDD" id="cd18935">
    <property type="entry name" value="bHLH_TS_MYOG_Myf4"/>
    <property type="match status" value="1"/>
</dbReference>
<feature type="compositionally biased region" description="Polar residues" evidence="12">
    <location>
        <begin position="157"/>
        <end position="166"/>
    </location>
</feature>